<feature type="binding site" evidence="4">
    <location>
        <position position="82"/>
    </location>
    <ligand>
        <name>molybdate</name>
        <dbReference type="ChEBI" id="CHEBI:36264"/>
    </ligand>
</feature>
<reference evidence="6 7" key="1">
    <citation type="submission" date="2018-01" db="EMBL/GenBank/DDBJ databases">
        <title>Glutamicibacter soli strain NHPC-3 Whole genome sequence and assembly.</title>
        <authorList>
            <person name="Choudhury P."/>
            <person name="Gupta D."/>
            <person name="Sengupta K."/>
            <person name="Jawed A."/>
            <person name="Sultana N."/>
            <person name="Saha P."/>
        </authorList>
    </citation>
    <scope>NUCLEOTIDE SEQUENCE [LARGE SCALE GENOMIC DNA]</scope>
    <source>
        <strain evidence="6 7">NHPC-3</strain>
    </source>
</reference>
<name>A0A365YCA2_9MICC</name>
<dbReference type="SUPFAM" id="SSF53850">
    <property type="entry name" value="Periplasmic binding protein-like II"/>
    <property type="match status" value="1"/>
</dbReference>
<dbReference type="GO" id="GO:0015689">
    <property type="term" value="P:molybdate ion transport"/>
    <property type="evidence" value="ECO:0007669"/>
    <property type="project" value="InterPro"/>
</dbReference>
<sequence>MRLSPPAALRALALLAAGTLALAGCAGQPGSQDGDAVATAAPTSTLTISAAASLQRSFDEIAKEFTAAHPETAISTIAYDGSSTLATQIVEGAPVDVIASADEKNMAVVTDAGLGGDPVIFATNTLVIAVPKGNPGKVKSLADLAGATTVLCAPQVPCGSASATLLQNQGVEVKAASQEQNVTAVLQKVIAGEADAGLVYATDVAGEDAVESIVPAGAEQVVNSYPITALGEQPGAQDFVDFVLGLEGQQILKDHGFGSASAGADG</sequence>
<feature type="binding site" evidence="4">
    <location>
        <position position="182"/>
    </location>
    <ligand>
        <name>molybdate</name>
        <dbReference type="ChEBI" id="CHEBI:36264"/>
    </ligand>
</feature>
<evidence type="ECO:0000256" key="5">
    <source>
        <dbReference type="SAM" id="SignalP"/>
    </source>
</evidence>
<evidence type="ECO:0000256" key="4">
    <source>
        <dbReference type="PIRSR" id="PIRSR004846-1"/>
    </source>
</evidence>
<keyword evidence="2 4" id="KW-0479">Metal-binding</keyword>
<comment type="similarity">
    <text evidence="1">Belongs to the bacterial solute-binding protein ModA family.</text>
</comment>
<organism evidence="6 7">
    <name type="scientific">Glutamicibacter soli</name>
    <dbReference type="NCBI Taxonomy" id="453836"/>
    <lineage>
        <taxon>Bacteria</taxon>
        <taxon>Bacillati</taxon>
        <taxon>Actinomycetota</taxon>
        <taxon>Actinomycetes</taxon>
        <taxon>Micrococcales</taxon>
        <taxon>Micrococcaceae</taxon>
        <taxon>Glutamicibacter</taxon>
    </lineage>
</organism>
<dbReference type="EMBL" id="POAF01000006">
    <property type="protein sequence ID" value="RBM00169.1"/>
    <property type="molecule type" value="Genomic_DNA"/>
</dbReference>
<dbReference type="Proteomes" id="UP000252167">
    <property type="component" value="Unassembled WGS sequence"/>
</dbReference>
<protein>
    <submittedName>
        <fullName evidence="6">Molybdate ABC transporter substrate-binding protein</fullName>
    </submittedName>
</protein>
<gene>
    <name evidence="6" type="primary">modA</name>
    <name evidence="6" type="ORF">C1H84_13695</name>
</gene>
<dbReference type="AlphaFoldDB" id="A0A365YCA2"/>
<dbReference type="PROSITE" id="PS51257">
    <property type="entry name" value="PROKAR_LIPOPROTEIN"/>
    <property type="match status" value="1"/>
</dbReference>
<dbReference type="InterPro" id="IPR005950">
    <property type="entry name" value="ModA"/>
</dbReference>
<dbReference type="Gene3D" id="3.40.190.10">
    <property type="entry name" value="Periplasmic binding protein-like II"/>
    <property type="match status" value="2"/>
</dbReference>
<proteinExistence type="inferred from homology"/>
<evidence type="ECO:0000313" key="6">
    <source>
        <dbReference type="EMBL" id="RBM00169.1"/>
    </source>
</evidence>
<keyword evidence="4" id="KW-0500">Molybdenum</keyword>
<feature type="signal peptide" evidence="5">
    <location>
        <begin position="1"/>
        <end position="23"/>
    </location>
</feature>
<dbReference type="PIRSF" id="PIRSF004846">
    <property type="entry name" value="ModA"/>
    <property type="match status" value="1"/>
</dbReference>
<dbReference type="InterPro" id="IPR050682">
    <property type="entry name" value="ModA/WtpA"/>
</dbReference>
<evidence type="ECO:0000313" key="7">
    <source>
        <dbReference type="Proteomes" id="UP000252167"/>
    </source>
</evidence>
<dbReference type="GO" id="GO:0046872">
    <property type="term" value="F:metal ion binding"/>
    <property type="evidence" value="ECO:0007669"/>
    <property type="project" value="UniProtKB-KW"/>
</dbReference>
<dbReference type="NCBIfam" id="TIGR01256">
    <property type="entry name" value="modA"/>
    <property type="match status" value="1"/>
</dbReference>
<dbReference type="PANTHER" id="PTHR30632:SF0">
    <property type="entry name" value="SULFATE-BINDING PROTEIN"/>
    <property type="match status" value="1"/>
</dbReference>
<keyword evidence="3 5" id="KW-0732">Signal</keyword>
<evidence type="ECO:0000256" key="1">
    <source>
        <dbReference type="ARBA" id="ARBA00009175"/>
    </source>
</evidence>
<feature type="chain" id="PRO_5016743268" evidence="5">
    <location>
        <begin position="24"/>
        <end position="266"/>
    </location>
</feature>
<feature type="binding site" evidence="4">
    <location>
        <position position="53"/>
    </location>
    <ligand>
        <name>molybdate</name>
        <dbReference type="ChEBI" id="CHEBI:36264"/>
    </ligand>
</feature>
<dbReference type="RefSeq" id="WP_113607677.1">
    <property type="nucleotide sequence ID" value="NZ_POAF01000006.1"/>
</dbReference>
<keyword evidence="7" id="KW-1185">Reference proteome</keyword>
<evidence type="ECO:0000256" key="2">
    <source>
        <dbReference type="ARBA" id="ARBA00022723"/>
    </source>
</evidence>
<dbReference type="GO" id="GO:0030973">
    <property type="term" value="F:molybdate ion binding"/>
    <property type="evidence" value="ECO:0007669"/>
    <property type="project" value="TreeGrafter"/>
</dbReference>
<dbReference type="PANTHER" id="PTHR30632">
    <property type="entry name" value="MOLYBDATE-BINDING PERIPLASMIC PROTEIN"/>
    <property type="match status" value="1"/>
</dbReference>
<dbReference type="Pfam" id="PF13531">
    <property type="entry name" value="SBP_bac_11"/>
    <property type="match status" value="1"/>
</dbReference>
<evidence type="ECO:0000256" key="3">
    <source>
        <dbReference type="ARBA" id="ARBA00022729"/>
    </source>
</evidence>
<comment type="caution">
    <text evidence="6">The sequence shown here is derived from an EMBL/GenBank/DDBJ whole genome shotgun (WGS) entry which is preliminary data.</text>
</comment>
<feature type="binding site" evidence="4">
    <location>
        <position position="200"/>
    </location>
    <ligand>
        <name>molybdate</name>
        <dbReference type="ChEBI" id="CHEBI:36264"/>
    </ligand>
</feature>
<accession>A0A365YCA2</accession>